<comment type="caution">
    <text evidence="1">The sequence shown here is derived from an EMBL/GenBank/DDBJ whole genome shotgun (WGS) entry which is preliminary data.</text>
</comment>
<dbReference type="Proteomes" id="UP001638806">
    <property type="component" value="Unassembled WGS sequence"/>
</dbReference>
<reference evidence="1" key="1">
    <citation type="submission" date="2024-12" db="EMBL/GenBank/DDBJ databases">
        <title>Comparative genomics and development of molecular markers within Purpureocillium lilacinum and among Purpureocillium species.</title>
        <authorList>
            <person name="Yeh Z.-Y."/>
            <person name="Ni N.-T."/>
            <person name="Lo P.-H."/>
            <person name="Mushyakhwo K."/>
            <person name="Lin C.-F."/>
            <person name="Nai Y.-S."/>
        </authorList>
    </citation>
    <scope>NUCLEOTIDE SEQUENCE</scope>
    <source>
        <strain evidence="1">NCHU-NPUST-175</strain>
    </source>
</reference>
<proteinExistence type="predicted"/>
<sequence>MCFFAFGGGGAVQAPNSPDWGATLAAGRDPSGAISAPQAVDATTYPRTGSGAGRAARGVERWRLPHLVPLGRTSPRRLVLGAGAIDLGARPRPKLVRRYLKYGMPARAPGGALAPRELELQWAALGTPWPSRVWFHT</sequence>
<organism evidence="1 2">
    <name type="scientific">Purpureocillium lilacinum</name>
    <name type="common">Paecilomyces lilacinus</name>
    <dbReference type="NCBI Taxonomy" id="33203"/>
    <lineage>
        <taxon>Eukaryota</taxon>
        <taxon>Fungi</taxon>
        <taxon>Dikarya</taxon>
        <taxon>Ascomycota</taxon>
        <taxon>Pezizomycotina</taxon>
        <taxon>Sordariomycetes</taxon>
        <taxon>Hypocreomycetidae</taxon>
        <taxon>Hypocreales</taxon>
        <taxon>Ophiocordycipitaceae</taxon>
        <taxon>Purpureocillium</taxon>
    </lineage>
</organism>
<evidence type="ECO:0000313" key="1">
    <source>
        <dbReference type="EMBL" id="KAL3962574.1"/>
    </source>
</evidence>
<accession>A0ACC4E363</accession>
<dbReference type="EMBL" id="JBGNUJ010000003">
    <property type="protein sequence ID" value="KAL3962574.1"/>
    <property type="molecule type" value="Genomic_DNA"/>
</dbReference>
<keyword evidence="2" id="KW-1185">Reference proteome</keyword>
<name>A0ACC4E363_PURLI</name>
<protein>
    <submittedName>
        <fullName evidence="1">Uncharacterized protein</fullName>
    </submittedName>
</protein>
<gene>
    <name evidence="1" type="ORF">ACCO45_004097</name>
</gene>
<evidence type="ECO:0000313" key="2">
    <source>
        <dbReference type="Proteomes" id="UP001638806"/>
    </source>
</evidence>